<feature type="domain" description="C2H2-type" evidence="14">
    <location>
        <begin position="330"/>
        <end position="354"/>
    </location>
</feature>
<keyword evidence="10" id="KW-0804">Transcription</keyword>
<feature type="compositionally biased region" description="Acidic residues" evidence="13">
    <location>
        <begin position="17"/>
        <end position="39"/>
    </location>
</feature>
<dbReference type="GeneID" id="106820951"/>
<feature type="region of interest" description="Disordered" evidence="13">
    <location>
        <begin position="1028"/>
        <end position="1106"/>
    </location>
</feature>
<dbReference type="SUPFAM" id="SSF57667">
    <property type="entry name" value="beta-beta-alpha zinc fingers"/>
    <property type="match status" value="1"/>
</dbReference>
<reference evidence="16" key="1">
    <citation type="submission" date="2025-08" db="UniProtKB">
        <authorList>
            <consortium name="RefSeq"/>
        </authorList>
    </citation>
    <scope>IDENTIFICATION</scope>
</reference>
<dbReference type="RefSeq" id="XP_014681056.1">
    <property type="nucleotide sequence ID" value="XM_014825570.1"/>
</dbReference>
<feature type="domain" description="C2H2-type" evidence="14">
    <location>
        <begin position="378"/>
        <end position="405"/>
    </location>
</feature>
<gene>
    <name evidence="16" type="primary">LOC106820951</name>
</gene>
<keyword evidence="6 12" id="KW-0863">Zinc-finger</keyword>
<dbReference type="PANTHER" id="PTHR12487">
    <property type="entry name" value="TEASHIRT-RELATED"/>
    <property type="match status" value="1"/>
</dbReference>
<keyword evidence="3" id="KW-0678">Repressor</keyword>
<protein>
    <submittedName>
        <fullName evidence="16">Teashirt homolog 1-like</fullName>
    </submittedName>
</protein>
<feature type="compositionally biased region" description="Low complexity" evidence="13">
    <location>
        <begin position="128"/>
        <end position="152"/>
    </location>
</feature>
<dbReference type="InterPro" id="IPR027008">
    <property type="entry name" value="Teashirt_fam"/>
</dbReference>
<feature type="compositionally biased region" description="Basic and acidic residues" evidence="13">
    <location>
        <begin position="480"/>
        <end position="489"/>
    </location>
</feature>
<evidence type="ECO:0000256" key="5">
    <source>
        <dbReference type="ARBA" id="ARBA00022737"/>
    </source>
</evidence>
<evidence type="ECO:0000256" key="12">
    <source>
        <dbReference type="PROSITE-ProRule" id="PRU00042"/>
    </source>
</evidence>
<dbReference type="SMART" id="SM00355">
    <property type="entry name" value="ZnF_C2H2"/>
    <property type="match status" value="3"/>
</dbReference>
<evidence type="ECO:0000256" key="13">
    <source>
        <dbReference type="SAM" id="MobiDB-lite"/>
    </source>
</evidence>
<keyword evidence="7" id="KW-0862">Zinc</keyword>
<dbReference type="InterPro" id="IPR013087">
    <property type="entry name" value="Znf_C2H2_type"/>
</dbReference>
<evidence type="ECO:0000259" key="14">
    <source>
        <dbReference type="PROSITE" id="PS50157"/>
    </source>
</evidence>
<sequence length="1172" mass="129124">MGRRKQDYPKRMKYGSDDEEGNAGDLPEGQDDTSDDSSDDGASSPPATNSDSDRLLTAGHATSTIADHDANAREALPVDTPSPRTSLEDLPAFHRLKELERKSYSILQELSDVAAQPCQHPILETRSSKSSVRLPVSSSVPVSSTPTTPNSRAVPTPKMRYMSQYRRELANRHKDCSSSAGNAAAAAERDCSVVEKSQKFHTRSNQFGTSLVHPAKRLQGDNRRRAVREVGSPCQSQGVTICEDPISRPSVQEPPLTVRNSKMEGTSHSSDITGFTCSCGESFSSLRCYTVHMGKTGHATNHSTQLYPHKLVRGQDMWLVNGSEQTQQILKCIRCGESFKSLPDLTIHMMRTQHYTNIVSPGQMDEPVINEKFIKDTFKCKVCSESFANLAELTEHITCHKHYKGHILKSISERAHKLRYSTLVSVADDSIVNDSAPSQGNVPFNQTARIRCEYCGVPVNTDDFSAHVRQCVTAKRYGSRKGDGGRKPEVLPARKPVLTQHSRKVTPPPVTPPKALASAISPCLPAHSRWRKELPEANLAANHNCEEMPEPLDLSRKSQKQADRKGTPASASRDAGDYSVLSAIQSLIDRRFKNAKNNQSYGLSRAGEMHPLHTDAVAMTGANPAGLPDCVSQPLPSHQHARAIPNSGRHRFHHYPGNHSPPNAIHSGISAVKGLRRSAEKSSHAENKDERQTDKGELIKNAGSISLSSNMLRGDEKQRALEFQSEGDCHGDDGNQPKDDIASQRKMIDRVNTERLINVKIESNHVSTCFELDATDSKNSTELLKSMRNGRSFAYTGSSDGHRTRAERTPSSRATCHDASLQPNRLSHEHYRAEKLGRSSPRSVIAVSSSSSSAIASARCDAQISSVHSVTQHLKSTVREKLDSENDEGITMAALPKGVMQKSGQEQSVTGAELRQSDSRRDEVNSPDREANEPAPTAAQRSISSDESSVTLTSSRNNSPPETDRKKRIDEQSAREQRHDYDFGPNSSNGNTARIRDRSVNDSLAVDSEHSEQRLNPKCERWYRHREGHASDDHGNSCTDKARPAGGPGYIHHSTTTLAHPSTDINGKSSSSRVKEDEIDESRDENLTPKKHSKDGVSSGKNGKNMADSFREALDESPLNVLKRKFAPDNNNYHENSQRKYTRLSAEILVNTSPVKENPLESLQKLLEKKIH</sequence>
<feature type="compositionally biased region" description="Polar residues" evidence="13">
    <location>
        <begin position="258"/>
        <end position="267"/>
    </location>
</feature>
<proteinExistence type="inferred from homology"/>
<feature type="compositionally biased region" description="Low complexity" evidence="13">
    <location>
        <begin position="942"/>
        <end position="955"/>
    </location>
</feature>
<dbReference type="PROSITE" id="PS00028">
    <property type="entry name" value="ZINC_FINGER_C2H2_1"/>
    <property type="match status" value="2"/>
</dbReference>
<name>A0ABM1F9D5_PRICU</name>
<feature type="region of interest" description="Disordered" evidence="13">
    <location>
        <begin position="673"/>
        <end position="742"/>
    </location>
</feature>
<evidence type="ECO:0000256" key="11">
    <source>
        <dbReference type="ARBA" id="ARBA00023242"/>
    </source>
</evidence>
<keyword evidence="5" id="KW-0677">Repeat</keyword>
<feature type="compositionally biased region" description="Polar residues" evidence="13">
    <location>
        <begin position="1053"/>
        <end position="1072"/>
    </location>
</feature>
<feature type="region of interest" description="Disordered" evidence="13">
    <location>
        <begin position="893"/>
        <end position="997"/>
    </location>
</feature>
<feature type="compositionally biased region" description="Basic and acidic residues" evidence="13">
    <location>
        <begin position="553"/>
        <end position="566"/>
    </location>
</feature>
<keyword evidence="9" id="KW-0238">DNA-binding</keyword>
<dbReference type="PANTHER" id="PTHR12487:SF7">
    <property type="entry name" value="PROTEIN TEASHIRT-RELATED"/>
    <property type="match status" value="1"/>
</dbReference>
<evidence type="ECO:0000256" key="4">
    <source>
        <dbReference type="ARBA" id="ARBA00022723"/>
    </source>
</evidence>
<evidence type="ECO:0000256" key="1">
    <source>
        <dbReference type="ARBA" id="ARBA00007158"/>
    </source>
</evidence>
<feature type="region of interest" description="Disordered" evidence="13">
    <location>
        <begin position="794"/>
        <end position="817"/>
    </location>
</feature>
<accession>A0ABM1F9D5</accession>
<keyword evidence="4" id="KW-0479">Metal-binding</keyword>
<feature type="compositionally biased region" description="Basic and acidic residues" evidence="13">
    <location>
        <begin position="1028"/>
        <end position="1043"/>
    </location>
</feature>
<evidence type="ECO:0000256" key="3">
    <source>
        <dbReference type="ARBA" id="ARBA00022491"/>
    </source>
</evidence>
<keyword evidence="8" id="KW-0805">Transcription regulation</keyword>
<keyword evidence="15" id="KW-1185">Reference proteome</keyword>
<dbReference type="InterPro" id="IPR036236">
    <property type="entry name" value="Znf_C2H2_sf"/>
</dbReference>
<feature type="compositionally biased region" description="Basic and acidic residues" evidence="13">
    <location>
        <begin position="800"/>
        <end position="810"/>
    </location>
</feature>
<evidence type="ECO:0000256" key="9">
    <source>
        <dbReference type="ARBA" id="ARBA00023125"/>
    </source>
</evidence>
<dbReference type="Proteomes" id="UP000695022">
    <property type="component" value="Unplaced"/>
</dbReference>
<feature type="region of interest" description="Disordered" evidence="13">
    <location>
        <begin position="1"/>
        <end position="87"/>
    </location>
</feature>
<keyword evidence="2" id="KW-0217">Developmental protein</keyword>
<dbReference type="PROSITE" id="PS50157">
    <property type="entry name" value="ZINC_FINGER_C2H2_2"/>
    <property type="match status" value="2"/>
</dbReference>
<dbReference type="Gene3D" id="3.30.160.60">
    <property type="entry name" value="Classic Zinc Finger"/>
    <property type="match status" value="1"/>
</dbReference>
<keyword evidence="11" id="KW-0539">Nucleus</keyword>
<feature type="compositionally biased region" description="Basic and acidic residues" evidence="13">
    <location>
        <begin position="1"/>
        <end position="16"/>
    </location>
</feature>
<evidence type="ECO:0000256" key="2">
    <source>
        <dbReference type="ARBA" id="ARBA00022473"/>
    </source>
</evidence>
<feature type="compositionally biased region" description="Basic and acidic residues" evidence="13">
    <location>
        <begin position="677"/>
        <end position="698"/>
    </location>
</feature>
<evidence type="ECO:0000313" key="15">
    <source>
        <dbReference type="Proteomes" id="UP000695022"/>
    </source>
</evidence>
<feature type="region of interest" description="Disordered" evidence="13">
    <location>
        <begin position="245"/>
        <end position="267"/>
    </location>
</feature>
<feature type="region of interest" description="Disordered" evidence="13">
    <location>
        <begin position="127"/>
        <end position="155"/>
    </location>
</feature>
<evidence type="ECO:0000256" key="7">
    <source>
        <dbReference type="ARBA" id="ARBA00022833"/>
    </source>
</evidence>
<evidence type="ECO:0000256" key="6">
    <source>
        <dbReference type="ARBA" id="ARBA00022771"/>
    </source>
</evidence>
<feature type="compositionally biased region" description="Basic and acidic residues" evidence="13">
    <location>
        <begin position="915"/>
        <end position="932"/>
    </location>
</feature>
<evidence type="ECO:0000256" key="10">
    <source>
        <dbReference type="ARBA" id="ARBA00023163"/>
    </source>
</evidence>
<evidence type="ECO:0000313" key="16">
    <source>
        <dbReference type="RefSeq" id="XP_014681056.1"/>
    </source>
</evidence>
<feature type="compositionally biased region" description="Basic and acidic residues" evidence="13">
    <location>
        <begin position="962"/>
        <end position="982"/>
    </location>
</feature>
<feature type="compositionally biased region" description="Basic and acidic residues" evidence="13">
    <location>
        <begin position="727"/>
        <end position="742"/>
    </location>
</feature>
<comment type="similarity">
    <text evidence="1">Belongs to the teashirt C2H2-type zinc-finger protein family.</text>
</comment>
<evidence type="ECO:0000256" key="8">
    <source>
        <dbReference type="ARBA" id="ARBA00023015"/>
    </source>
</evidence>
<feature type="region of interest" description="Disordered" evidence="13">
    <location>
        <begin position="545"/>
        <end position="575"/>
    </location>
</feature>
<organism evidence="15 16">
    <name type="scientific">Priapulus caudatus</name>
    <name type="common">Priapulid worm</name>
    <dbReference type="NCBI Taxonomy" id="37621"/>
    <lineage>
        <taxon>Eukaryota</taxon>
        <taxon>Metazoa</taxon>
        <taxon>Ecdysozoa</taxon>
        <taxon>Scalidophora</taxon>
        <taxon>Priapulida</taxon>
        <taxon>Priapulimorpha</taxon>
        <taxon>Priapulimorphida</taxon>
        <taxon>Priapulidae</taxon>
        <taxon>Priapulus</taxon>
    </lineage>
</organism>
<feature type="region of interest" description="Disordered" evidence="13">
    <location>
        <begin position="477"/>
        <end position="514"/>
    </location>
</feature>